<dbReference type="GeneID" id="8771711"/>
<dbReference type="AlphaFoldDB" id="D3E0R1"/>
<accession>D3E0R1</accession>
<protein>
    <submittedName>
        <fullName evidence="1">Uncharacterized protein</fullName>
    </submittedName>
</protein>
<evidence type="ECO:0000313" key="2">
    <source>
        <dbReference type="Proteomes" id="UP000008680"/>
    </source>
</evidence>
<sequence length="165" mass="18258">MKRKVIMILAILLAVGMTLTAVSAEDSWSFNFSSEENSDGGSINFENGKLTIQGIEFTIPDGYEMDESSKKVAEDAEDFDAKYSACKFTKGDDEIVVNVFFTDGDFENLSANNADQVEKTLNDIKGLYEENKYGDNTPTFTYIEDGKVVKINAPNDEIIESVMGK</sequence>
<dbReference type="EMBL" id="CP001719">
    <property type="protein sequence ID" value="ADC47885.1"/>
    <property type="molecule type" value="Genomic_DNA"/>
</dbReference>
<dbReference type="PATRIC" id="fig|634498.28.peg.2036"/>
<reference evidence="1 2" key="1">
    <citation type="journal article" date="2010" name="PLoS ONE">
        <title>The genome sequence of the rumen methanogen Methanobrevibacter ruminantium reveals new possibilities for controlling ruminant methane emissions.</title>
        <authorList>
            <person name="Leahy S.C."/>
            <person name="Kelly W.J."/>
            <person name="Altermann E."/>
            <person name="Ronimus R.S."/>
            <person name="Yeoman C.J."/>
            <person name="Pacheco D.M."/>
            <person name="Li D."/>
            <person name="Kong Z."/>
            <person name="McTavish S."/>
            <person name="Sang C."/>
            <person name="Lambie S.C."/>
            <person name="Janssen P.H."/>
            <person name="Dey D."/>
            <person name="Attwood G.T."/>
        </authorList>
    </citation>
    <scope>NUCLEOTIDE SEQUENCE [LARGE SCALE GENOMIC DNA]</scope>
    <source>
        <strain evidence="2">ATCC 35063 / DSM 1093 / JCM 13430 / OCM 146 / M1</strain>
    </source>
</reference>
<keyword evidence="2" id="KW-1185">Reference proteome</keyword>
<evidence type="ECO:0000313" key="1">
    <source>
        <dbReference type="EMBL" id="ADC47885.1"/>
    </source>
</evidence>
<dbReference type="eggNOG" id="arCOG02470">
    <property type="taxonomic scope" value="Archaea"/>
</dbReference>
<organism evidence="1 2">
    <name type="scientific">Methanobrevibacter ruminantium (strain ATCC 35063 / DSM 1093 / JCM 13430 / OCM 146 / M1)</name>
    <name type="common">Methanobacterium ruminantium</name>
    <dbReference type="NCBI Taxonomy" id="634498"/>
    <lineage>
        <taxon>Archaea</taxon>
        <taxon>Methanobacteriati</taxon>
        <taxon>Methanobacteriota</taxon>
        <taxon>Methanomada group</taxon>
        <taxon>Methanobacteria</taxon>
        <taxon>Methanobacteriales</taxon>
        <taxon>Methanobacteriaceae</taxon>
        <taxon>Methanobrevibacter</taxon>
    </lineage>
</organism>
<dbReference type="Proteomes" id="UP000008680">
    <property type="component" value="Chromosome"/>
</dbReference>
<dbReference type="KEGG" id="mru:mru_2035"/>
<dbReference type="HOGENOM" id="CLU_134828_0_0_2"/>
<name>D3E0R1_METRM</name>
<proteinExistence type="predicted"/>
<gene>
    <name evidence="1" type="ordered locus">mru_2035</name>
</gene>
<dbReference type="RefSeq" id="WP_012956833.1">
    <property type="nucleotide sequence ID" value="NC_013790.1"/>
</dbReference>
<dbReference type="OrthoDB" id="76331at2157"/>
<dbReference type="STRING" id="634498.mru_2035"/>